<protein>
    <submittedName>
        <fullName evidence="1">NHLP leader peptide domain</fullName>
    </submittedName>
</protein>
<sequence length="114" mass="12754">MTSSTDPMARVRLHVEEALLAKAGEDAAFRALLLSDPRAALKQLLGVDPIPSLKIRVIEEQAGEVTLVLPRAISQNDLPEELPDELLDFASGGNAKECWWKFNQWAYKQDWLPK</sequence>
<evidence type="ECO:0000313" key="1">
    <source>
        <dbReference type="EMBL" id="SUB01144.1"/>
    </source>
</evidence>
<dbReference type="SUPFAM" id="SSF56209">
    <property type="entry name" value="Nitrile hydratase alpha chain"/>
    <property type="match status" value="1"/>
</dbReference>
<gene>
    <name evidence="1" type="ORF">NCTC13350_02078</name>
</gene>
<dbReference type="AlphaFoldDB" id="A0A378ZV96"/>
<organism evidence="1 2">
    <name type="scientific">Pannonibacter phragmitetus</name>
    <dbReference type="NCBI Taxonomy" id="121719"/>
    <lineage>
        <taxon>Bacteria</taxon>
        <taxon>Pseudomonadati</taxon>
        <taxon>Pseudomonadota</taxon>
        <taxon>Alphaproteobacteria</taxon>
        <taxon>Hyphomicrobiales</taxon>
        <taxon>Stappiaceae</taxon>
        <taxon>Pannonibacter</taxon>
    </lineage>
</organism>
<evidence type="ECO:0000313" key="2">
    <source>
        <dbReference type="Proteomes" id="UP000255000"/>
    </source>
</evidence>
<dbReference type="InterPro" id="IPR036648">
    <property type="entry name" value="CN_Hdrase_a/SCN_Hdrase_g_sf"/>
</dbReference>
<dbReference type="GO" id="GO:0046914">
    <property type="term" value="F:transition metal ion binding"/>
    <property type="evidence" value="ECO:0007669"/>
    <property type="project" value="InterPro"/>
</dbReference>
<name>A0A378ZV96_9HYPH</name>
<dbReference type="Proteomes" id="UP000255000">
    <property type="component" value="Unassembled WGS sequence"/>
</dbReference>
<proteinExistence type="predicted"/>
<dbReference type="GO" id="GO:0003824">
    <property type="term" value="F:catalytic activity"/>
    <property type="evidence" value="ECO:0007669"/>
    <property type="project" value="InterPro"/>
</dbReference>
<dbReference type="OrthoDB" id="7869858at2"/>
<dbReference type="RefSeq" id="WP_040679396.1">
    <property type="nucleotide sequence ID" value="NZ_UGSK01000001.1"/>
</dbReference>
<dbReference type="Gene3D" id="3.90.330.10">
    <property type="entry name" value="Nitrile hydratase alpha /Thiocyanate hydrolase gamma"/>
    <property type="match status" value="1"/>
</dbReference>
<dbReference type="EMBL" id="UGSK01000001">
    <property type="protein sequence ID" value="SUB01144.1"/>
    <property type="molecule type" value="Genomic_DNA"/>
</dbReference>
<reference evidence="1 2" key="1">
    <citation type="submission" date="2018-06" db="EMBL/GenBank/DDBJ databases">
        <authorList>
            <consortium name="Pathogen Informatics"/>
            <person name="Doyle S."/>
        </authorList>
    </citation>
    <scope>NUCLEOTIDE SEQUENCE [LARGE SCALE GENOMIC DNA]</scope>
    <source>
        <strain evidence="1 2">NCTC13350</strain>
    </source>
</reference>
<accession>A0A378ZV96</accession>